<protein>
    <recommendedName>
        <fullName evidence="4">Lipoprotein</fullName>
    </recommendedName>
</protein>
<evidence type="ECO:0000313" key="2">
    <source>
        <dbReference type="EMBL" id="ACU63242.1"/>
    </source>
</evidence>
<evidence type="ECO:0000256" key="1">
    <source>
        <dbReference type="SAM" id="SignalP"/>
    </source>
</evidence>
<dbReference type="PROSITE" id="PS51257">
    <property type="entry name" value="PROKAR_LIPOPROTEIN"/>
    <property type="match status" value="1"/>
</dbReference>
<keyword evidence="1" id="KW-0732">Signal</keyword>
<proteinExistence type="predicted"/>
<name>A0A979G9P4_CHIPD</name>
<gene>
    <name evidence="2" type="ordered locus">Cpin_5823</name>
</gene>
<evidence type="ECO:0000313" key="3">
    <source>
        <dbReference type="Proteomes" id="UP000002215"/>
    </source>
</evidence>
<reference evidence="2 3" key="2">
    <citation type="journal article" date="2010" name="Stand. Genomic Sci.">
        <title>Complete genome sequence of Chitinophaga pinensis type strain (UQM 2034).</title>
        <authorList>
            <person name="Glavina Del Rio T."/>
            <person name="Abt B."/>
            <person name="Spring S."/>
            <person name="Lapidus A."/>
            <person name="Nolan M."/>
            <person name="Tice H."/>
            <person name="Copeland A."/>
            <person name="Cheng J.F."/>
            <person name="Chen F."/>
            <person name="Bruce D."/>
            <person name="Goodwin L."/>
            <person name="Pitluck S."/>
            <person name="Ivanova N."/>
            <person name="Mavromatis K."/>
            <person name="Mikhailova N."/>
            <person name="Pati A."/>
            <person name="Chen A."/>
            <person name="Palaniappan K."/>
            <person name="Land M."/>
            <person name="Hauser L."/>
            <person name="Chang Y.J."/>
            <person name="Jeffries C.D."/>
            <person name="Chain P."/>
            <person name="Saunders E."/>
            <person name="Detter J.C."/>
            <person name="Brettin T."/>
            <person name="Rohde M."/>
            <person name="Goker M."/>
            <person name="Bristow J."/>
            <person name="Eisen J.A."/>
            <person name="Markowitz V."/>
            <person name="Hugenholtz P."/>
            <person name="Kyrpides N.C."/>
            <person name="Klenk H.P."/>
            <person name="Lucas S."/>
        </authorList>
    </citation>
    <scope>NUCLEOTIDE SEQUENCE [LARGE SCALE GENOMIC DNA]</scope>
    <source>
        <strain evidence="3">ATCC 43595 / DSM 2588 / LMG 13176 / NBRC 15968 / NCIMB 11800 / UQM 2034</strain>
    </source>
</reference>
<reference evidence="3" key="1">
    <citation type="submission" date="2009-08" db="EMBL/GenBank/DDBJ databases">
        <title>The complete genome of Chitinophaga pinensis DSM 2588.</title>
        <authorList>
            <consortium name="US DOE Joint Genome Institute (JGI-PGF)"/>
            <person name="Lucas S."/>
            <person name="Copeland A."/>
            <person name="Lapidus A."/>
            <person name="Glavina del Rio T."/>
            <person name="Dalin E."/>
            <person name="Tice H."/>
            <person name="Bruce D."/>
            <person name="Goodwin L."/>
            <person name="Pitluck S."/>
            <person name="Kyrpides N."/>
            <person name="Mavromatis K."/>
            <person name="Ivanova N."/>
            <person name="Mikhailova N."/>
            <person name="Sims D."/>
            <person name="Meinche L."/>
            <person name="Brettin T."/>
            <person name="Detter J.C."/>
            <person name="Han C."/>
            <person name="Larimer F."/>
            <person name="Land M."/>
            <person name="Hauser L."/>
            <person name="Markowitz V."/>
            <person name="Cheng J.-F."/>
            <person name="Hugenholtz P."/>
            <person name="Woyke T."/>
            <person name="Wu D."/>
            <person name="Spring S."/>
            <person name="Klenk H.-P."/>
            <person name="Eisen J.A."/>
        </authorList>
    </citation>
    <scope>NUCLEOTIDE SEQUENCE [LARGE SCALE GENOMIC DNA]</scope>
    <source>
        <strain evidence="3">ATCC 43595 / DSM 2588 / LMG 13176 / NBRC 15968 / NCIMB 11800 / UQM 2034</strain>
    </source>
</reference>
<dbReference type="EMBL" id="CP001699">
    <property type="protein sequence ID" value="ACU63242.1"/>
    <property type="molecule type" value="Genomic_DNA"/>
</dbReference>
<dbReference type="KEGG" id="cpi:Cpin_5823"/>
<sequence>MSQSMKRQNLSFAKGKSTLLFLLVAAGIAVGVTSCSKKDDDKNTPGVTSENAAVMVTQSVTAQGGLTDQISSATMAVTNLEARKASGGKLSDFCGQSEKDSLKLAGDGQNFSFDYALYWTYGLTCLQDIPSEFKFDYSGRVALAMEKFATSSKFASKYTVRGLSANSANWEIFQTYDATGDLTSKTAEIPSYSSEIHYESTNIKVNKTSHEIVSGSAAVKITGKDSKGNAFSYQGIITFKGGRKGTYVVNGGGTFELQW</sequence>
<accession>A0A979G9P4</accession>
<dbReference type="Proteomes" id="UP000002215">
    <property type="component" value="Chromosome"/>
</dbReference>
<organism evidence="2 3">
    <name type="scientific">Chitinophaga pinensis (strain ATCC 43595 / DSM 2588 / LMG 13176 / NBRC 15968 / NCIMB 11800 / UQM 2034)</name>
    <dbReference type="NCBI Taxonomy" id="485918"/>
    <lineage>
        <taxon>Bacteria</taxon>
        <taxon>Pseudomonadati</taxon>
        <taxon>Bacteroidota</taxon>
        <taxon>Chitinophagia</taxon>
        <taxon>Chitinophagales</taxon>
        <taxon>Chitinophagaceae</taxon>
        <taxon>Chitinophaga</taxon>
    </lineage>
</organism>
<dbReference type="AlphaFoldDB" id="A0A979G9P4"/>
<feature type="signal peptide" evidence="1">
    <location>
        <begin position="1"/>
        <end position="31"/>
    </location>
</feature>
<evidence type="ECO:0008006" key="4">
    <source>
        <dbReference type="Google" id="ProtNLM"/>
    </source>
</evidence>
<feature type="chain" id="PRO_5037953964" description="Lipoprotein" evidence="1">
    <location>
        <begin position="32"/>
        <end position="259"/>
    </location>
</feature>